<keyword evidence="4" id="KW-1185">Reference proteome</keyword>
<sequence length="108" mass="11189">MVGLRRGPSSLFLSSASEQEESAGGRGAGVEGGGAGSVGEAASVAVPGGRGHDRSAVDGDGDELAHLCDFFLSFFPFFLGFSMCISVRIDSFSCRFTRLNFYGAALLI</sequence>
<dbReference type="Proteomes" id="UP000059680">
    <property type="component" value="Chromosome 3"/>
</dbReference>
<feature type="transmembrane region" description="Helical" evidence="2">
    <location>
        <begin position="70"/>
        <end position="89"/>
    </location>
</feature>
<accession>A0A0N7KH53</accession>
<keyword evidence="2" id="KW-1133">Transmembrane helix</keyword>
<reference evidence="3 4" key="2">
    <citation type="journal article" date="2013" name="Plant Cell Physiol.">
        <title>Rice Annotation Project Database (RAP-DB): an integrative and interactive database for rice genomics.</title>
        <authorList>
            <person name="Sakai H."/>
            <person name="Lee S.S."/>
            <person name="Tanaka T."/>
            <person name="Numa H."/>
            <person name="Kim J."/>
            <person name="Kawahara Y."/>
            <person name="Wakimoto H."/>
            <person name="Yang C.C."/>
            <person name="Iwamoto M."/>
            <person name="Abe T."/>
            <person name="Yamada Y."/>
            <person name="Muto A."/>
            <person name="Inokuchi H."/>
            <person name="Ikemura T."/>
            <person name="Matsumoto T."/>
            <person name="Sasaki T."/>
            <person name="Itoh T."/>
        </authorList>
    </citation>
    <scope>NUCLEOTIDE SEQUENCE [LARGE SCALE GENOMIC DNA]</scope>
    <source>
        <strain evidence="4">cv. Nipponbare</strain>
    </source>
</reference>
<dbReference type="Gramene" id="Os03t0310666-00">
    <property type="protein sequence ID" value="Os03t0310666-00"/>
    <property type="gene ID" value="Os03g0310666"/>
</dbReference>
<reference evidence="3 4" key="3">
    <citation type="journal article" date="2013" name="Rice">
        <title>Improvement of the Oryza sativa Nipponbare reference genome using next generation sequence and optical map data.</title>
        <authorList>
            <person name="Kawahara Y."/>
            <person name="de la Bastide M."/>
            <person name="Hamilton J.P."/>
            <person name="Kanamori H."/>
            <person name="McCombie W.R."/>
            <person name="Ouyang S."/>
            <person name="Schwartz D.C."/>
            <person name="Tanaka T."/>
            <person name="Wu J."/>
            <person name="Zhou S."/>
            <person name="Childs K.L."/>
            <person name="Davidson R.M."/>
            <person name="Lin H."/>
            <person name="Quesada-Ocampo L."/>
            <person name="Vaillancourt B."/>
            <person name="Sakai H."/>
            <person name="Lee S.S."/>
            <person name="Kim J."/>
            <person name="Numa H."/>
            <person name="Itoh T."/>
            <person name="Buell C.R."/>
            <person name="Matsumoto T."/>
        </authorList>
    </citation>
    <scope>NUCLEOTIDE SEQUENCE [LARGE SCALE GENOMIC DNA]</scope>
    <source>
        <strain evidence="4">cv. Nipponbare</strain>
    </source>
</reference>
<dbReference type="InParanoid" id="A0A0N7KH53"/>
<feature type="non-terminal residue" evidence="3">
    <location>
        <position position="108"/>
    </location>
</feature>
<protein>
    <submittedName>
        <fullName evidence="3">Os03g0310666 protein</fullName>
    </submittedName>
</protein>
<reference evidence="4" key="1">
    <citation type="journal article" date="2005" name="Nature">
        <title>The map-based sequence of the rice genome.</title>
        <authorList>
            <consortium name="International rice genome sequencing project (IRGSP)"/>
            <person name="Matsumoto T."/>
            <person name="Wu J."/>
            <person name="Kanamori H."/>
            <person name="Katayose Y."/>
            <person name="Fujisawa M."/>
            <person name="Namiki N."/>
            <person name="Mizuno H."/>
            <person name="Yamamoto K."/>
            <person name="Antonio B.A."/>
            <person name="Baba T."/>
            <person name="Sakata K."/>
            <person name="Nagamura Y."/>
            <person name="Aoki H."/>
            <person name="Arikawa K."/>
            <person name="Arita K."/>
            <person name="Bito T."/>
            <person name="Chiden Y."/>
            <person name="Fujitsuka N."/>
            <person name="Fukunaka R."/>
            <person name="Hamada M."/>
            <person name="Harada C."/>
            <person name="Hayashi A."/>
            <person name="Hijishita S."/>
            <person name="Honda M."/>
            <person name="Hosokawa S."/>
            <person name="Ichikawa Y."/>
            <person name="Idonuma A."/>
            <person name="Iijima M."/>
            <person name="Ikeda M."/>
            <person name="Ikeno M."/>
            <person name="Ito K."/>
            <person name="Ito S."/>
            <person name="Ito T."/>
            <person name="Ito Y."/>
            <person name="Ito Y."/>
            <person name="Iwabuchi A."/>
            <person name="Kamiya K."/>
            <person name="Karasawa W."/>
            <person name="Kurita K."/>
            <person name="Katagiri S."/>
            <person name="Kikuta A."/>
            <person name="Kobayashi H."/>
            <person name="Kobayashi N."/>
            <person name="Machita K."/>
            <person name="Maehara T."/>
            <person name="Masukawa M."/>
            <person name="Mizubayashi T."/>
            <person name="Mukai Y."/>
            <person name="Nagasaki H."/>
            <person name="Nagata Y."/>
            <person name="Naito S."/>
            <person name="Nakashima M."/>
            <person name="Nakama Y."/>
            <person name="Nakamichi Y."/>
            <person name="Nakamura M."/>
            <person name="Meguro A."/>
            <person name="Negishi M."/>
            <person name="Ohta I."/>
            <person name="Ohta T."/>
            <person name="Okamoto M."/>
            <person name="Ono N."/>
            <person name="Saji S."/>
            <person name="Sakaguchi M."/>
            <person name="Sakai K."/>
            <person name="Shibata M."/>
            <person name="Shimokawa T."/>
            <person name="Song J."/>
            <person name="Takazaki Y."/>
            <person name="Terasawa K."/>
            <person name="Tsugane M."/>
            <person name="Tsuji K."/>
            <person name="Ueda S."/>
            <person name="Waki K."/>
            <person name="Yamagata H."/>
            <person name="Yamamoto M."/>
            <person name="Yamamoto S."/>
            <person name="Yamane H."/>
            <person name="Yoshiki S."/>
            <person name="Yoshihara R."/>
            <person name="Yukawa K."/>
            <person name="Zhong H."/>
            <person name="Yano M."/>
            <person name="Yuan Q."/>
            <person name="Ouyang S."/>
            <person name="Liu J."/>
            <person name="Jones K.M."/>
            <person name="Gansberger K."/>
            <person name="Moffat K."/>
            <person name="Hill J."/>
            <person name="Bera J."/>
            <person name="Fadrosh D."/>
            <person name="Jin S."/>
            <person name="Johri S."/>
            <person name="Kim M."/>
            <person name="Overton L."/>
            <person name="Reardon M."/>
            <person name="Tsitrin T."/>
            <person name="Vuong H."/>
            <person name="Weaver B."/>
            <person name="Ciecko A."/>
            <person name="Tallon L."/>
            <person name="Jackson J."/>
            <person name="Pai G."/>
            <person name="Aken S.V."/>
            <person name="Utterback T."/>
            <person name="Reidmuller S."/>
            <person name="Feldblyum T."/>
            <person name="Hsiao J."/>
            <person name="Zismann V."/>
            <person name="Iobst S."/>
            <person name="de Vazeille A.R."/>
            <person name="Buell C.R."/>
            <person name="Ying K."/>
            <person name="Li Y."/>
            <person name="Lu T."/>
            <person name="Huang Y."/>
            <person name="Zhao Q."/>
            <person name="Feng Q."/>
            <person name="Zhang L."/>
            <person name="Zhu J."/>
            <person name="Weng Q."/>
            <person name="Mu J."/>
            <person name="Lu Y."/>
            <person name="Fan D."/>
            <person name="Liu Y."/>
            <person name="Guan J."/>
            <person name="Zhang Y."/>
            <person name="Yu S."/>
            <person name="Liu X."/>
            <person name="Zhang Y."/>
            <person name="Hong G."/>
            <person name="Han B."/>
            <person name="Choisne N."/>
            <person name="Demange N."/>
            <person name="Orjeda G."/>
            <person name="Samain S."/>
            <person name="Cattolico L."/>
            <person name="Pelletier E."/>
            <person name="Couloux A."/>
            <person name="Segurens B."/>
            <person name="Wincker P."/>
            <person name="D'Hont A."/>
            <person name="Scarpelli C."/>
            <person name="Weissenbach J."/>
            <person name="Salanoubat M."/>
            <person name="Quetier F."/>
            <person name="Yu Y."/>
            <person name="Kim H.R."/>
            <person name="Rambo T."/>
            <person name="Currie J."/>
            <person name="Collura K."/>
            <person name="Luo M."/>
            <person name="Yang T."/>
            <person name="Ammiraju J.S.S."/>
            <person name="Engler F."/>
            <person name="Soderlund C."/>
            <person name="Wing R.A."/>
            <person name="Palmer L.E."/>
            <person name="de la Bastide M."/>
            <person name="Spiegel L."/>
            <person name="Nascimento L."/>
            <person name="Zutavern T."/>
            <person name="O'Shaughnessy A."/>
            <person name="Dike S."/>
            <person name="Dedhia N."/>
            <person name="Preston R."/>
            <person name="Balija V."/>
            <person name="McCombie W.R."/>
            <person name="Chow T."/>
            <person name="Chen H."/>
            <person name="Chung M."/>
            <person name="Chen C."/>
            <person name="Shaw J."/>
            <person name="Wu H."/>
            <person name="Hsiao K."/>
            <person name="Chao Y."/>
            <person name="Chu M."/>
            <person name="Cheng C."/>
            <person name="Hour A."/>
            <person name="Lee P."/>
            <person name="Lin S."/>
            <person name="Lin Y."/>
            <person name="Liou J."/>
            <person name="Liu S."/>
            <person name="Hsing Y."/>
            <person name="Raghuvanshi S."/>
            <person name="Mohanty A."/>
            <person name="Bharti A.K."/>
            <person name="Gaur A."/>
            <person name="Gupta V."/>
            <person name="Kumar D."/>
            <person name="Ravi V."/>
            <person name="Vij S."/>
            <person name="Kapur A."/>
            <person name="Khurana P."/>
            <person name="Khurana P."/>
            <person name="Khurana J.P."/>
            <person name="Tyagi A.K."/>
            <person name="Gaikwad K."/>
            <person name="Singh A."/>
            <person name="Dalal V."/>
            <person name="Srivastava S."/>
            <person name="Dixit A."/>
            <person name="Pal A.K."/>
            <person name="Ghazi I.A."/>
            <person name="Yadav M."/>
            <person name="Pandit A."/>
            <person name="Bhargava A."/>
            <person name="Sureshbabu K."/>
            <person name="Batra K."/>
            <person name="Sharma T.R."/>
            <person name="Mohapatra T."/>
            <person name="Singh N.K."/>
            <person name="Messing J."/>
            <person name="Nelson A.B."/>
            <person name="Fuks G."/>
            <person name="Kavchok S."/>
            <person name="Keizer G."/>
            <person name="Linton E."/>
            <person name="Llaca V."/>
            <person name="Song R."/>
            <person name="Tanyolac B."/>
            <person name="Young S."/>
            <person name="Ho-Il K."/>
            <person name="Hahn J.H."/>
            <person name="Sangsakoo G."/>
            <person name="Vanavichit A."/>
            <person name="de Mattos Luiz.A.T."/>
            <person name="Zimmer P.D."/>
            <person name="Malone G."/>
            <person name="Dellagostin O."/>
            <person name="de Oliveira A.C."/>
            <person name="Bevan M."/>
            <person name="Bancroft I."/>
            <person name="Minx P."/>
            <person name="Cordum H."/>
            <person name="Wilson R."/>
            <person name="Cheng Z."/>
            <person name="Jin W."/>
            <person name="Jiang J."/>
            <person name="Leong S.A."/>
            <person name="Iwama H."/>
            <person name="Gojobori T."/>
            <person name="Itoh T."/>
            <person name="Niimura Y."/>
            <person name="Fujii Y."/>
            <person name="Habara T."/>
            <person name="Sakai H."/>
            <person name="Sato Y."/>
            <person name="Wilson G."/>
            <person name="Kumar K."/>
            <person name="McCouch S."/>
            <person name="Juretic N."/>
            <person name="Hoen D."/>
            <person name="Wright S."/>
            <person name="Bruskiewich R."/>
            <person name="Bureau T."/>
            <person name="Miyao A."/>
            <person name="Hirochika H."/>
            <person name="Nishikawa T."/>
            <person name="Kadowaki K."/>
            <person name="Sugiura M."/>
            <person name="Burr B."/>
            <person name="Sasaki T."/>
        </authorList>
    </citation>
    <scope>NUCLEOTIDE SEQUENCE [LARGE SCALE GENOMIC DNA]</scope>
    <source>
        <strain evidence="4">cv. Nipponbare</strain>
    </source>
</reference>
<name>A0A0N7KH53_ORYSJ</name>
<dbReference type="PaxDb" id="39947-A0A0N7KH53"/>
<feature type="compositionally biased region" description="Gly residues" evidence="1">
    <location>
        <begin position="24"/>
        <end position="37"/>
    </location>
</feature>
<evidence type="ECO:0000256" key="2">
    <source>
        <dbReference type="SAM" id="Phobius"/>
    </source>
</evidence>
<gene>
    <name evidence="3" type="ordered locus">Os03g0310666</name>
    <name evidence="3" type="ORF">OSNPB_030310666</name>
</gene>
<keyword evidence="2" id="KW-0472">Membrane</keyword>
<feature type="compositionally biased region" description="Low complexity" evidence="1">
    <location>
        <begin position="38"/>
        <end position="47"/>
    </location>
</feature>
<dbReference type="AlphaFoldDB" id="A0A0N7KH53"/>
<feature type="region of interest" description="Disordered" evidence="1">
    <location>
        <begin position="1"/>
        <end position="55"/>
    </location>
</feature>
<proteinExistence type="predicted"/>
<dbReference type="EMBL" id="AP014959">
    <property type="protein sequence ID" value="BAS83857.1"/>
    <property type="molecule type" value="Genomic_DNA"/>
</dbReference>
<organism evidence="3 4">
    <name type="scientific">Oryza sativa subsp. japonica</name>
    <name type="common">Rice</name>
    <dbReference type="NCBI Taxonomy" id="39947"/>
    <lineage>
        <taxon>Eukaryota</taxon>
        <taxon>Viridiplantae</taxon>
        <taxon>Streptophyta</taxon>
        <taxon>Embryophyta</taxon>
        <taxon>Tracheophyta</taxon>
        <taxon>Spermatophyta</taxon>
        <taxon>Magnoliopsida</taxon>
        <taxon>Liliopsida</taxon>
        <taxon>Poales</taxon>
        <taxon>Poaceae</taxon>
        <taxon>BOP clade</taxon>
        <taxon>Oryzoideae</taxon>
        <taxon>Oryzeae</taxon>
        <taxon>Oryzinae</taxon>
        <taxon>Oryza</taxon>
        <taxon>Oryza sativa</taxon>
    </lineage>
</organism>
<keyword evidence="2" id="KW-0812">Transmembrane</keyword>
<evidence type="ECO:0000313" key="4">
    <source>
        <dbReference type="Proteomes" id="UP000059680"/>
    </source>
</evidence>
<evidence type="ECO:0000313" key="3">
    <source>
        <dbReference type="EMBL" id="BAS83857.1"/>
    </source>
</evidence>
<evidence type="ECO:0000256" key="1">
    <source>
        <dbReference type="SAM" id="MobiDB-lite"/>
    </source>
</evidence>